<dbReference type="PANTHER" id="PTHR18867">
    <property type="entry name" value="RAD50"/>
    <property type="match status" value="1"/>
</dbReference>
<accession>A0ABQ7KBG5</accession>
<dbReference type="Gene3D" id="3.40.50.300">
    <property type="entry name" value="P-loop containing nucleotide triphosphate hydrolases"/>
    <property type="match status" value="2"/>
</dbReference>
<dbReference type="EMBL" id="JAAAIM010000134">
    <property type="protein sequence ID" value="KAG0294007.1"/>
    <property type="molecule type" value="Genomic_DNA"/>
</dbReference>
<keyword evidence="11" id="KW-0234">DNA repair</keyword>
<feature type="coiled-coil region" evidence="14">
    <location>
        <begin position="399"/>
        <end position="426"/>
    </location>
</feature>
<evidence type="ECO:0000256" key="8">
    <source>
        <dbReference type="ARBA" id="ARBA00022801"/>
    </source>
</evidence>
<evidence type="ECO:0000256" key="5">
    <source>
        <dbReference type="ARBA" id="ARBA00022454"/>
    </source>
</evidence>
<gene>
    <name evidence="17" type="primary">RAD50</name>
    <name evidence="17" type="ORF">BGZ96_001919</name>
</gene>
<comment type="caution">
    <text evidence="17">The sequence shown here is derived from an EMBL/GenBank/DDBJ whole genome shotgun (WGS) entry which is preliminary data.</text>
</comment>
<evidence type="ECO:0000256" key="13">
    <source>
        <dbReference type="ARBA" id="ARBA00049360"/>
    </source>
</evidence>
<evidence type="ECO:0000256" key="11">
    <source>
        <dbReference type="ARBA" id="ARBA00023204"/>
    </source>
</evidence>
<keyword evidence="8" id="KW-0378">Hydrolase</keyword>
<feature type="coiled-coil region" evidence="14">
    <location>
        <begin position="748"/>
        <end position="775"/>
    </location>
</feature>
<feature type="coiled-coil region" evidence="14">
    <location>
        <begin position="476"/>
        <end position="527"/>
    </location>
</feature>
<dbReference type="NCBIfam" id="TIGR00606">
    <property type="entry name" value="rad50"/>
    <property type="match status" value="1"/>
</dbReference>
<proteinExistence type="inferred from homology"/>
<name>A0ABQ7KBG5_9FUNG</name>
<keyword evidence="9" id="KW-0862">Zinc</keyword>
<dbReference type="PANTHER" id="PTHR18867:SF12">
    <property type="entry name" value="DNA REPAIR PROTEIN RAD50"/>
    <property type="match status" value="1"/>
</dbReference>
<feature type="coiled-coil region" evidence="14">
    <location>
        <begin position="587"/>
        <end position="669"/>
    </location>
</feature>
<comment type="catalytic activity">
    <reaction evidence="13">
        <text>ATP + H2O = ADP + phosphate + H(+)</text>
        <dbReference type="Rhea" id="RHEA:13065"/>
        <dbReference type="ChEBI" id="CHEBI:15377"/>
        <dbReference type="ChEBI" id="CHEBI:15378"/>
        <dbReference type="ChEBI" id="CHEBI:30616"/>
        <dbReference type="ChEBI" id="CHEBI:43474"/>
        <dbReference type="ChEBI" id="CHEBI:456216"/>
    </reaction>
</comment>
<comment type="similarity">
    <text evidence="4">Belongs to the SMC family. RAD50 subfamily.</text>
</comment>
<dbReference type="InterPro" id="IPR027417">
    <property type="entry name" value="P-loop_NTPase"/>
</dbReference>
<evidence type="ECO:0000256" key="2">
    <source>
        <dbReference type="ARBA" id="ARBA00004123"/>
    </source>
</evidence>
<evidence type="ECO:0000256" key="6">
    <source>
        <dbReference type="ARBA" id="ARBA00022723"/>
    </source>
</evidence>
<dbReference type="Pfam" id="PF13476">
    <property type="entry name" value="AAA_23"/>
    <property type="match status" value="1"/>
</dbReference>
<dbReference type="InterPro" id="IPR004584">
    <property type="entry name" value="Rad50_eukaryotes"/>
</dbReference>
<keyword evidence="6" id="KW-0479">Metal-binding</keyword>
<dbReference type="Proteomes" id="UP001194696">
    <property type="component" value="Unassembled WGS sequence"/>
</dbReference>
<keyword evidence="18" id="KW-1185">Reference proteome</keyword>
<evidence type="ECO:0000256" key="3">
    <source>
        <dbReference type="ARBA" id="ARBA00004286"/>
    </source>
</evidence>
<keyword evidence="12" id="KW-0539">Nucleus</keyword>
<evidence type="ECO:0000256" key="15">
    <source>
        <dbReference type="SAM" id="MobiDB-lite"/>
    </source>
</evidence>
<evidence type="ECO:0000256" key="9">
    <source>
        <dbReference type="ARBA" id="ARBA00022833"/>
    </source>
</evidence>
<evidence type="ECO:0000259" key="16">
    <source>
        <dbReference type="Pfam" id="PF13476"/>
    </source>
</evidence>
<feature type="coiled-coil region" evidence="14">
    <location>
        <begin position="206"/>
        <end position="337"/>
    </location>
</feature>
<evidence type="ECO:0000256" key="1">
    <source>
        <dbReference type="ARBA" id="ARBA00001947"/>
    </source>
</evidence>
<evidence type="ECO:0000256" key="4">
    <source>
        <dbReference type="ARBA" id="ARBA00009439"/>
    </source>
</evidence>
<feature type="region of interest" description="Disordered" evidence="15">
    <location>
        <begin position="1062"/>
        <end position="1083"/>
    </location>
</feature>
<feature type="coiled-coil region" evidence="14">
    <location>
        <begin position="826"/>
        <end position="912"/>
    </location>
</feature>
<keyword evidence="10 14" id="KW-0175">Coiled coil</keyword>
<protein>
    <submittedName>
        <fullName evidence="17">DNA repair protein rad50</fullName>
    </submittedName>
</protein>
<dbReference type="Gene3D" id="1.10.287.1490">
    <property type="match status" value="1"/>
</dbReference>
<sequence length="1303" mass="147773">MSSIEKLMIRGIRSFAADVGDASTITFYSPLTLITGHNGSGKTTIIECLKYATTGDLPPGSKGNGAFVNDPKMTDSPSIKAQVRLRFKNVNNQTMSVVRCLSLTAKKVGYTQKTLENVLAALDPATGELVTVSSKCAEIDTDVPNHLGVSRAILDNVIFCHQEEANWPLSEPATLKKKFDDIFASTKYSNVLDSIKTIKKDKTQDLKVMHASLEFLRRNKEKAERIRDSLLRNGENIEKSQERIDQLEIEISRCAEEVGRLMERTREIQAIETTLNSLSHERKAALVNIQELEGTFTLYSESDVDLQDMLFKHDLSLKTADQERLKQERQKQKASSTIANLQSSVSNNQQRIGQLKASIDSNKKKQAERDQLINELAQLYAYDGFDSLPLVNSDVVRFVNKLDIQVQQKSGEVERLKSEIRAKEQGVRSQLADKKARIDMSSSLMAKSQTSISSANGKLHQQNAELSKYQSTDADIESIEIRLAEQESALTALKSSDPGLESMESQKRAMMADVEAFENDLSRLSEQISSQVQSAGSQARLTLMKNRHSQRAEQIQTSMGENKAGFQSMLKHDVSPETVEESLEPILREKEMSAKSSRETLEKYKRERSTYDIRIDSIRAQLQKHKETLEQCEARIVAECGTAPFLDFLAVKEESLSELREQVQDMKTMGAMYGRFVDMAEKKHACPLCSRGFDPTLETQFTAKLRRLMSKAESDDEHELAALETSVATLRSLKSAYDSAEHLKATEIPALKEQLAEMEEKRASAVEALETADLETAILMSELEEVFRLMTAAKMISALCQENFKDQSAVKDLETELMCTGSTKSTDELQADYNAIKKRMQNARQEVSRLNQGIAQTTSEIRMKEQAIRSLRDKHGQLQNQRQRQAQIREQITEIEASIRNITQEMEQFEAESKNVLPEMNRLNGELQQVTAEGQEKEMGAQQVVSDLQRNLGRIQMYNKDLERIDIKSTVAELSKLESTTDSYIDEIHQQTDELQAADKQMQVLQEQLSEFKNLQRNIDDNLRYRRYKAKAQELDTQIATAMSKKNQDADETYARQLNRLSKKQSDLSSERAGLQGELRQMQDQKRTYESELQGEYKDVVQNYHDSLIGYKTTELALQDLDKYTKALQSAIVEYHTMKMEEINKSIKELWTSTYRGTDIDTIEIRSDQEGLRANQAYNYRVVMVQKGRALDMRNRCSAGQKVLASIIIRLALAESFSLNCGILALDEPTTNLDEANVQQLATSLKGIIERHRQQSNFQLIIITHDENFLKMLSLTDYVDYYYRVKKDADQFSTIWKMPVAEA</sequence>
<evidence type="ECO:0000256" key="7">
    <source>
        <dbReference type="ARBA" id="ARBA00022763"/>
    </source>
</evidence>
<evidence type="ECO:0000256" key="12">
    <source>
        <dbReference type="ARBA" id="ARBA00023242"/>
    </source>
</evidence>
<evidence type="ECO:0000313" key="18">
    <source>
        <dbReference type="Proteomes" id="UP001194696"/>
    </source>
</evidence>
<dbReference type="InterPro" id="IPR038729">
    <property type="entry name" value="Rad50/SbcC_AAA"/>
</dbReference>
<feature type="domain" description="Rad50/SbcC-type AAA" evidence="16">
    <location>
        <begin position="6"/>
        <end position="254"/>
    </location>
</feature>
<comment type="subcellular location">
    <subcellularLocation>
        <location evidence="3">Chromosome</location>
    </subcellularLocation>
    <subcellularLocation>
        <location evidence="2">Nucleus</location>
    </subcellularLocation>
</comment>
<organism evidence="17 18">
    <name type="scientific">Linnemannia gamsii</name>
    <dbReference type="NCBI Taxonomy" id="64522"/>
    <lineage>
        <taxon>Eukaryota</taxon>
        <taxon>Fungi</taxon>
        <taxon>Fungi incertae sedis</taxon>
        <taxon>Mucoromycota</taxon>
        <taxon>Mortierellomycotina</taxon>
        <taxon>Mortierellomycetes</taxon>
        <taxon>Mortierellales</taxon>
        <taxon>Mortierellaceae</taxon>
        <taxon>Linnemannia</taxon>
    </lineage>
</organism>
<evidence type="ECO:0000313" key="17">
    <source>
        <dbReference type="EMBL" id="KAG0294007.1"/>
    </source>
</evidence>
<keyword evidence="7" id="KW-0227">DNA damage</keyword>
<evidence type="ECO:0000256" key="14">
    <source>
        <dbReference type="SAM" id="Coils"/>
    </source>
</evidence>
<evidence type="ECO:0000256" key="10">
    <source>
        <dbReference type="ARBA" id="ARBA00023054"/>
    </source>
</evidence>
<comment type="cofactor">
    <cofactor evidence="1">
        <name>Zn(2+)</name>
        <dbReference type="ChEBI" id="CHEBI:29105"/>
    </cofactor>
</comment>
<keyword evidence="5" id="KW-0158">Chromosome</keyword>
<reference evidence="17 18" key="1">
    <citation type="journal article" date="2020" name="Fungal Divers.">
        <title>Resolving the Mortierellaceae phylogeny through synthesis of multi-gene phylogenetics and phylogenomics.</title>
        <authorList>
            <person name="Vandepol N."/>
            <person name="Liber J."/>
            <person name="Desiro A."/>
            <person name="Na H."/>
            <person name="Kennedy M."/>
            <person name="Barry K."/>
            <person name="Grigoriev I.V."/>
            <person name="Miller A.N."/>
            <person name="O'Donnell K."/>
            <person name="Stajich J.E."/>
            <person name="Bonito G."/>
        </authorList>
    </citation>
    <scope>NUCLEOTIDE SEQUENCE [LARGE SCALE GENOMIC DNA]</scope>
    <source>
        <strain evidence="17 18">AD045</strain>
    </source>
</reference>
<dbReference type="SUPFAM" id="SSF52540">
    <property type="entry name" value="P-loop containing nucleoside triphosphate hydrolases"/>
    <property type="match status" value="1"/>
</dbReference>